<name>A0A0F9AN32_9ZZZZ</name>
<proteinExistence type="predicted"/>
<comment type="caution">
    <text evidence="1">The sequence shown here is derived from an EMBL/GenBank/DDBJ whole genome shotgun (WGS) entry which is preliminary data.</text>
</comment>
<dbReference type="AlphaFoldDB" id="A0A0F9AN32"/>
<reference evidence="1" key="1">
    <citation type="journal article" date="2015" name="Nature">
        <title>Complex archaea that bridge the gap between prokaryotes and eukaryotes.</title>
        <authorList>
            <person name="Spang A."/>
            <person name="Saw J.H."/>
            <person name="Jorgensen S.L."/>
            <person name="Zaremba-Niedzwiedzka K."/>
            <person name="Martijn J."/>
            <person name="Lind A.E."/>
            <person name="van Eijk R."/>
            <person name="Schleper C."/>
            <person name="Guy L."/>
            <person name="Ettema T.J."/>
        </authorList>
    </citation>
    <scope>NUCLEOTIDE SEQUENCE</scope>
</reference>
<gene>
    <name evidence="1" type="ORF">LCGC14_2549790</name>
</gene>
<dbReference type="EMBL" id="LAZR01041813">
    <property type="protein sequence ID" value="KKL11044.1"/>
    <property type="molecule type" value="Genomic_DNA"/>
</dbReference>
<accession>A0A0F9AN32</accession>
<evidence type="ECO:0000313" key="1">
    <source>
        <dbReference type="EMBL" id="KKL11044.1"/>
    </source>
</evidence>
<organism evidence="1">
    <name type="scientific">marine sediment metagenome</name>
    <dbReference type="NCBI Taxonomy" id="412755"/>
    <lineage>
        <taxon>unclassified sequences</taxon>
        <taxon>metagenomes</taxon>
        <taxon>ecological metagenomes</taxon>
    </lineage>
</organism>
<sequence>MDISKEYILQCSKAEKIQKGWKPQTLDVIFAVGEGNILYVSDNPLYWTHYRGIKEHQIIKDPDGRKTAAEVWYKATWLPRQDQLQDLVKDKYLKYAKKSMFKYHEILLYHINSFSDEIRCSQIKGHGYCYDNSMEQLWLAFVMKEKYQKQWNGTDWVK</sequence>
<protein>
    <submittedName>
        <fullName evidence="1">Uncharacterized protein</fullName>
    </submittedName>
</protein>